<accession>A0A9W7WG18</accession>
<dbReference type="AlphaFoldDB" id="A0A9W7WG18"/>
<organism evidence="1 2">
    <name type="scientific">Triplophysa rosa</name>
    <name type="common">Cave loach</name>
    <dbReference type="NCBI Taxonomy" id="992332"/>
    <lineage>
        <taxon>Eukaryota</taxon>
        <taxon>Metazoa</taxon>
        <taxon>Chordata</taxon>
        <taxon>Craniata</taxon>
        <taxon>Vertebrata</taxon>
        <taxon>Euteleostomi</taxon>
        <taxon>Actinopterygii</taxon>
        <taxon>Neopterygii</taxon>
        <taxon>Teleostei</taxon>
        <taxon>Ostariophysi</taxon>
        <taxon>Cypriniformes</taxon>
        <taxon>Nemacheilidae</taxon>
        <taxon>Triplophysa</taxon>
    </lineage>
</organism>
<gene>
    <name evidence="1" type="ORF">IRJ41_025469</name>
</gene>
<reference evidence="1" key="1">
    <citation type="submission" date="2021-02" db="EMBL/GenBank/DDBJ databases">
        <title>Comparative genomics reveals that relaxation of natural selection precedes convergent phenotypic evolution of cavefish.</title>
        <authorList>
            <person name="Peng Z."/>
        </authorList>
    </citation>
    <scope>NUCLEOTIDE SEQUENCE</scope>
    <source>
        <tissue evidence="1">Muscle</tissue>
    </source>
</reference>
<evidence type="ECO:0000313" key="2">
    <source>
        <dbReference type="Proteomes" id="UP001059041"/>
    </source>
</evidence>
<evidence type="ECO:0000313" key="1">
    <source>
        <dbReference type="EMBL" id="KAI7800192.1"/>
    </source>
</evidence>
<dbReference type="Proteomes" id="UP001059041">
    <property type="component" value="Linkage Group LG15"/>
</dbReference>
<protein>
    <submittedName>
        <fullName evidence="1">Uncharacterized protein</fullName>
    </submittedName>
</protein>
<keyword evidence="2" id="KW-1185">Reference proteome</keyword>
<dbReference type="EMBL" id="JAFHDT010000015">
    <property type="protein sequence ID" value="KAI7800192.1"/>
    <property type="molecule type" value="Genomic_DNA"/>
</dbReference>
<comment type="caution">
    <text evidence="1">The sequence shown here is derived from an EMBL/GenBank/DDBJ whole genome shotgun (WGS) entry which is preliminary data.</text>
</comment>
<sequence>FPDSRPLLRMSHRQKPCWMGAETTGAVEQIYIPAGRNFLSGENAWISLTLTVQLVGTLMQHLSLFWHCFHSTSFTPPRVRISSGVYESSRVIYGSAPHHHLLCIAVCIPYVTPRIPE</sequence>
<proteinExistence type="predicted"/>
<feature type="non-terminal residue" evidence="1">
    <location>
        <position position="117"/>
    </location>
</feature>
<name>A0A9W7WG18_TRIRA</name>